<dbReference type="GO" id="GO:0005886">
    <property type="term" value="C:plasma membrane"/>
    <property type="evidence" value="ECO:0007669"/>
    <property type="project" value="UniProtKB-SubCell"/>
</dbReference>
<accession>A0A1G9YS42</accession>
<keyword evidence="5 7" id="KW-1133">Transmembrane helix</keyword>
<feature type="transmembrane region" description="Helical" evidence="7">
    <location>
        <begin position="35"/>
        <end position="55"/>
    </location>
</feature>
<reference evidence="10" key="1">
    <citation type="submission" date="2016-10" db="EMBL/GenBank/DDBJ databases">
        <authorList>
            <person name="Varghese N."/>
            <person name="Submissions S."/>
        </authorList>
    </citation>
    <scope>NUCLEOTIDE SEQUENCE [LARGE SCALE GENOMIC DNA]</scope>
    <source>
        <strain evidence="10">CGMCC 1.10119</strain>
    </source>
</reference>
<dbReference type="InterPro" id="IPR050366">
    <property type="entry name" value="BP-dependent_transpt_permease"/>
</dbReference>
<keyword evidence="3" id="KW-1003">Cell membrane</keyword>
<evidence type="ECO:0000256" key="7">
    <source>
        <dbReference type="RuleBase" id="RU363032"/>
    </source>
</evidence>
<proteinExistence type="inferred from homology"/>
<dbReference type="AlphaFoldDB" id="A0A1G9YS42"/>
<dbReference type="EMBL" id="FNHL01000005">
    <property type="protein sequence ID" value="SDN11303.1"/>
    <property type="molecule type" value="Genomic_DNA"/>
</dbReference>
<dbReference type="GO" id="GO:0055085">
    <property type="term" value="P:transmembrane transport"/>
    <property type="evidence" value="ECO:0007669"/>
    <property type="project" value="InterPro"/>
</dbReference>
<evidence type="ECO:0000256" key="1">
    <source>
        <dbReference type="ARBA" id="ARBA00004651"/>
    </source>
</evidence>
<keyword evidence="4 7" id="KW-0812">Transmembrane</keyword>
<evidence type="ECO:0000256" key="5">
    <source>
        <dbReference type="ARBA" id="ARBA00022989"/>
    </source>
</evidence>
<keyword evidence="2 7" id="KW-0813">Transport</keyword>
<evidence type="ECO:0000313" key="9">
    <source>
        <dbReference type="EMBL" id="SDN11303.1"/>
    </source>
</evidence>
<evidence type="ECO:0000256" key="2">
    <source>
        <dbReference type="ARBA" id="ARBA00022448"/>
    </source>
</evidence>
<feature type="transmembrane region" description="Helical" evidence="7">
    <location>
        <begin position="223"/>
        <end position="242"/>
    </location>
</feature>
<evidence type="ECO:0000256" key="3">
    <source>
        <dbReference type="ARBA" id="ARBA00022475"/>
    </source>
</evidence>
<evidence type="ECO:0000313" key="10">
    <source>
        <dbReference type="Proteomes" id="UP000199451"/>
    </source>
</evidence>
<dbReference type="PANTHER" id="PTHR43386">
    <property type="entry name" value="OLIGOPEPTIDE TRANSPORT SYSTEM PERMEASE PROTEIN APPC"/>
    <property type="match status" value="1"/>
</dbReference>
<name>A0A1G9YS42_9EURY</name>
<sequence>MSTGESTTESVQITEPLTSRVSSVLFGLLSTRKGFISVCFLAPILVLSLAAPLIAPYDPTATHVADKFAGPGGQYLLGTDNYGRDLLSRVLYGGRASIIIGLVSTAFGLVFGVPIGIVSGYLGGRFDEVMMRLMDTLLSIPSLLLALLVVTVLGSGIVNTILAIGVVFTPGIARITRSSTLSVKNEEYITAAEARGESVYRIAFREILPNVSSPILVEASIRVGFGILIGTSLSFLGLGTQPPFPDWGYMISVSRSHLHSSIWFMLWPSLALGFTIMGFNLIGDALRDVMDSKVHSD</sequence>
<feature type="transmembrane region" description="Helical" evidence="7">
    <location>
        <begin position="143"/>
        <end position="168"/>
    </location>
</feature>
<dbReference type="Pfam" id="PF00528">
    <property type="entry name" value="BPD_transp_1"/>
    <property type="match status" value="1"/>
</dbReference>
<dbReference type="Proteomes" id="UP000199451">
    <property type="component" value="Unassembled WGS sequence"/>
</dbReference>
<dbReference type="InterPro" id="IPR035906">
    <property type="entry name" value="MetI-like_sf"/>
</dbReference>
<keyword evidence="6 7" id="KW-0472">Membrane</keyword>
<dbReference type="InterPro" id="IPR000515">
    <property type="entry name" value="MetI-like"/>
</dbReference>
<keyword evidence="10" id="KW-1185">Reference proteome</keyword>
<dbReference type="OrthoDB" id="312811at2157"/>
<evidence type="ECO:0000259" key="8">
    <source>
        <dbReference type="PROSITE" id="PS50928"/>
    </source>
</evidence>
<feature type="domain" description="ABC transmembrane type-1" evidence="8">
    <location>
        <begin position="94"/>
        <end position="283"/>
    </location>
</feature>
<dbReference type="CDD" id="cd06261">
    <property type="entry name" value="TM_PBP2"/>
    <property type="match status" value="1"/>
</dbReference>
<gene>
    <name evidence="9" type="ORF">SAMN04487949_3413</name>
</gene>
<comment type="subcellular location">
    <subcellularLocation>
        <location evidence="1 7">Cell membrane</location>
        <topology evidence="1 7">Multi-pass membrane protein</topology>
    </subcellularLocation>
</comment>
<dbReference type="Gene3D" id="1.10.3720.10">
    <property type="entry name" value="MetI-like"/>
    <property type="match status" value="1"/>
</dbReference>
<dbReference type="STRING" id="660521.SAMN04487949_3413"/>
<dbReference type="PANTHER" id="PTHR43386:SF25">
    <property type="entry name" value="PEPTIDE ABC TRANSPORTER PERMEASE PROTEIN"/>
    <property type="match status" value="1"/>
</dbReference>
<evidence type="ECO:0000256" key="4">
    <source>
        <dbReference type="ARBA" id="ARBA00022692"/>
    </source>
</evidence>
<dbReference type="PROSITE" id="PS50928">
    <property type="entry name" value="ABC_TM1"/>
    <property type="match status" value="1"/>
</dbReference>
<dbReference type="SUPFAM" id="SSF161098">
    <property type="entry name" value="MetI-like"/>
    <property type="match status" value="1"/>
</dbReference>
<protein>
    <submittedName>
        <fullName evidence="9">Peptide/nickel transport system permease protein</fullName>
    </submittedName>
</protein>
<comment type="similarity">
    <text evidence="7">Belongs to the binding-protein-dependent transport system permease family.</text>
</comment>
<organism evidence="9 10">
    <name type="scientific">Halogranum gelatinilyticum</name>
    <dbReference type="NCBI Taxonomy" id="660521"/>
    <lineage>
        <taxon>Archaea</taxon>
        <taxon>Methanobacteriati</taxon>
        <taxon>Methanobacteriota</taxon>
        <taxon>Stenosarchaea group</taxon>
        <taxon>Halobacteria</taxon>
        <taxon>Halobacteriales</taxon>
        <taxon>Haloferacaceae</taxon>
    </lineage>
</organism>
<evidence type="ECO:0000256" key="6">
    <source>
        <dbReference type="ARBA" id="ARBA00023136"/>
    </source>
</evidence>
<feature type="transmembrane region" description="Helical" evidence="7">
    <location>
        <begin position="262"/>
        <end position="283"/>
    </location>
</feature>
<feature type="transmembrane region" description="Helical" evidence="7">
    <location>
        <begin position="98"/>
        <end position="123"/>
    </location>
</feature>